<feature type="transmembrane region" description="Helical" evidence="1">
    <location>
        <begin position="403"/>
        <end position="423"/>
    </location>
</feature>
<dbReference type="AlphaFoldDB" id="A0A972K2K0"/>
<dbReference type="Pfam" id="PF05975">
    <property type="entry name" value="EcsB"/>
    <property type="match status" value="1"/>
</dbReference>
<keyword evidence="1" id="KW-0812">Transmembrane</keyword>
<sequence length="424" mass="49031">MRPYSIASTPYYDGGRGIMTSSLRLFIRRVLSDWNYQYRALRIAVDWIIALYFVIPLILVVGYQYYSWWQAQPAWFSWIPLSLVTLIFYLFTWAGTIRFFVEEGDQLFLRQNESWFKHLMVLGWRYSLILQGATTLLLFAVFLPLLVRTFGFSTAQVACLFIFTYLLKVNLGMARQLLALNLYGIVLWLARIVMFAGVFFLYQAPVAHLSDRFVYSWIGVLLLLVLFVFLSKLRFRQKGAFFADIARESDSRMRIVSILLIRVVKRRIKPTRKHPLLFGRSQRLFRGTGASSGLSDFLTKSFFRNGTQWRLTIQFVLVMSTGLFFLPGPLKIIIWIVAACLLAYWRKQFCKEELSAPFLKLFDIQDTAKHQALQAAMPILVLPALLLISLCVGISFFTWWGPLLMLGAAIPLAYGTSSVFTSWY</sequence>
<dbReference type="EMBL" id="WHOD01000052">
    <property type="protein sequence ID" value="NOU93952.1"/>
    <property type="molecule type" value="Genomic_DNA"/>
</dbReference>
<feature type="transmembrane region" description="Helical" evidence="1">
    <location>
        <begin position="122"/>
        <end position="143"/>
    </location>
</feature>
<accession>A0A972K2K0</accession>
<proteinExistence type="predicted"/>
<comment type="caution">
    <text evidence="2">The sequence shown here is derived from an EMBL/GenBank/DDBJ whole genome shotgun (WGS) entry which is preliminary data.</text>
</comment>
<feature type="transmembrane region" description="Helical" evidence="1">
    <location>
        <begin position="149"/>
        <end position="167"/>
    </location>
</feature>
<dbReference type="Proteomes" id="UP000641588">
    <property type="component" value="Unassembled WGS sequence"/>
</dbReference>
<name>A0A972K2K0_9BACL</name>
<keyword evidence="1" id="KW-0472">Membrane</keyword>
<organism evidence="2 3">
    <name type="scientific">Paenibacillus foliorum</name>
    <dbReference type="NCBI Taxonomy" id="2654974"/>
    <lineage>
        <taxon>Bacteria</taxon>
        <taxon>Bacillati</taxon>
        <taxon>Bacillota</taxon>
        <taxon>Bacilli</taxon>
        <taxon>Bacillales</taxon>
        <taxon>Paenibacillaceae</taxon>
        <taxon>Paenibacillus</taxon>
    </lineage>
</organism>
<dbReference type="InterPro" id="IPR010288">
    <property type="entry name" value="EcsB_ABC"/>
</dbReference>
<dbReference type="GO" id="GO:0016020">
    <property type="term" value="C:membrane"/>
    <property type="evidence" value="ECO:0007669"/>
    <property type="project" value="InterPro"/>
</dbReference>
<evidence type="ECO:0000256" key="1">
    <source>
        <dbReference type="SAM" id="Phobius"/>
    </source>
</evidence>
<reference evidence="2" key="1">
    <citation type="submission" date="2019-10" db="EMBL/GenBank/DDBJ databases">
        <title>Description of Paenibacillus glebae sp. nov.</title>
        <authorList>
            <person name="Carlier A."/>
            <person name="Qi S."/>
        </authorList>
    </citation>
    <scope>NUCLEOTIDE SEQUENCE</scope>
    <source>
        <strain evidence="2">LMG 31456</strain>
    </source>
</reference>
<gene>
    <name evidence="2" type="ORF">GC093_12090</name>
</gene>
<evidence type="ECO:0000313" key="3">
    <source>
        <dbReference type="Proteomes" id="UP000641588"/>
    </source>
</evidence>
<evidence type="ECO:0000313" key="2">
    <source>
        <dbReference type="EMBL" id="NOU93952.1"/>
    </source>
</evidence>
<feature type="transmembrane region" description="Helical" evidence="1">
    <location>
        <begin position="179"/>
        <end position="202"/>
    </location>
</feature>
<feature type="transmembrane region" description="Helical" evidence="1">
    <location>
        <begin position="309"/>
        <end position="326"/>
    </location>
</feature>
<protein>
    <submittedName>
        <fullName evidence="2">Tat pathway signal protein</fullName>
    </submittedName>
</protein>
<feature type="transmembrane region" description="Helical" evidence="1">
    <location>
        <begin position="214"/>
        <end position="231"/>
    </location>
</feature>
<feature type="transmembrane region" description="Helical" evidence="1">
    <location>
        <begin position="78"/>
        <end position="101"/>
    </location>
</feature>
<feature type="transmembrane region" description="Helical" evidence="1">
    <location>
        <begin position="44"/>
        <end position="66"/>
    </location>
</feature>
<keyword evidence="3" id="KW-1185">Reference proteome</keyword>
<keyword evidence="1" id="KW-1133">Transmembrane helix</keyword>
<feature type="transmembrane region" description="Helical" evidence="1">
    <location>
        <begin position="379"/>
        <end position="397"/>
    </location>
</feature>